<dbReference type="Gene3D" id="3.10.450.50">
    <property type="match status" value="1"/>
</dbReference>
<feature type="signal peptide" evidence="2">
    <location>
        <begin position="1"/>
        <end position="20"/>
    </location>
</feature>
<evidence type="ECO:0008006" key="5">
    <source>
        <dbReference type="Google" id="ProtNLM"/>
    </source>
</evidence>
<protein>
    <recommendedName>
        <fullName evidence="5">DUF4878 domain-containing protein</fullName>
    </recommendedName>
</protein>
<dbReference type="PROSITE" id="PS51257">
    <property type="entry name" value="PROKAR_LIPOPROTEIN"/>
    <property type="match status" value="1"/>
</dbReference>
<proteinExistence type="predicted"/>
<dbReference type="InterPro" id="IPR032710">
    <property type="entry name" value="NTF2-like_dom_sf"/>
</dbReference>
<feature type="region of interest" description="Disordered" evidence="1">
    <location>
        <begin position="27"/>
        <end position="58"/>
    </location>
</feature>
<accession>A0ABU5C836</accession>
<dbReference type="EMBL" id="JAWDIP010000003">
    <property type="protein sequence ID" value="MDY0395483.1"/>
    <property type="molecule type" value="Genomic_DNA"/>
</dbReference>
<evidence type="ECO:0000313" key="4">
    <source>
        <dbReference type="Proteomes" id="UP001281447"/>
    </source>
</evidence>
<comment type="caution">
    <text evidence="3">The sequence shown here is derived from an EMBL/GenBank/DDBJ whole genome shotgun (WGS) entry which is preliminary data.</text>
</comment>
<sequence length="319" mass="36030">MWGKKLMALCVMLLLSLAIAACSDNASKDKKDEDKTKTEEKGSKVAAAEKTETDKEKENAVASDEVLFAVLDANLQAYKDKDLDAYMDTIHSGSPVFDTTRQQMEAIIDKDLDMEITDMKVEEKNEDKAKVSYVQRTVAKEPIPEFKNNEVKGYHELRQEDGQWKIYASQANDVTYLDEDGNPIDEDTIAETQASADNGEMDGQYADQLKQMQQTIAMKLTVAEYTEDDGFASALFTIADGKYKDNQVTLEYVAGAKGELSPKEWMELVREQYTAQVGDKFDLQVYDTTKNETMFELVIKADDDQIDQAQIGRVFFKRE</sequence>
<gene>
    <name evidence="3" type="ORF">RWE15_14925</name>
</gene>
<keyword evidence="2" id="KW-0732">Signal</keyword>
<evidence type="ECO:0000313" key="3">
    <source>
        <dbReference type="EMBL" id="MDY0395483.1"/>
    </source>
</evidence>
<evidence type="ECO:0000256" key="1">
    <source>
        <dbReference type="SAM" id="MobiDB-lite"/>
    </source>
</evidence>
<keyword evidence="4" id="KW-1185">Reference proteome</keyword>
<evidence type="ECO:0000256" key="2">
    <source>
        <dbReference type="SAM" id="SignalP"/>
    </source>
</evidence>
<dbReference type="Proteomes" id="UP001281447">
    <property type="component" value="Unassembled WGS sequence"/>
</dbReference>
<organism evidence="3 4">
    <name type="scientific">Tigheibacillus halophilus</name>
    <dbReference type="NCBI Taxonomy" id="361280"/>
    <lineage>
        <taxon>Bacteria</taxon>
        <taxon>Bacillati</taxon>
        <taxon>Bacillota</taxon>
        <taxon>Bacilli</taxon>
        <taxon>Bacillales</taxon>
        <taxon>Bacillaceae</taxon>
        <taxon>Tigheibacillus</taxon>
    </lineage>
</organism>
<name>A0ABU5C836_9BACI</name>
<reference evidence="3 4" key="1">
    <citation type="submission" date="2023-10" db="EMBL/GenBank/DDBJ databases">
        <title>Virgibacillus halophilus 5B73C genome.</title>
        <authorList>
            <person name="Miliotis G."/>
            <person name="Sengupta P."/>
            <person name="Hameed A."/>
            <person name="Chuvochina M."/>
            <person name="Mcdonagh F."/>
            <person name="Simpson A.C."/>
            <person name="Singh N.K."/>
            <person name="Rekha P.D."/>
            <person name="Raman K."/>
            <person name="Hugenholtz P."/>
            <person name="Venkateswaran K."/>
        </authorList>
    </citation>
    <scope>NUCLEOTIDE SEQUENCE [LARGE SCALE GENOMIC DNA]</scope>
    <source>
        <strain evidence="3 4">5B73C</strain>
    </source>
</reference>
<dbReference type="SUPFAM" id="SSF54427">
    <property type="entry name" value="NTF2-like"/>
    <property type="match status" value="1"/>
</dbReference>
<feature type="chain" id="PRO_5046551341" description="DUF4878 domain-containing protein" evidence="2">
    <location>
        <begin position="21"/>
        <end position="319"/>
    </location>
</feature>